<gene>
    <name evidence="3" type="ORF">ACETIH_22230</name>
</gene>
<keyword evidence="1" id="KW-1133">Transmembrane helix</keyword>
<keyword evidence="2" id="KW-0732">Signal</keyword>
<name>A0ABV6YDL1_9HYPH</name>
<comment type="caution">
    <text evidence="3">The sequence shown here is derived from an EMBL/GenBank/DDBJ whole genome shotgun (WGS) entry which is preliminary data.</text>
</comment>
<evidence type="ECO:0000256" key="2">
    <source>
        <dbReference type="SAM" id="SignalP"/>
    </source>
</evidence>
<evidence type="ECO:0000256" key="1">
    <source>
        <dbReference type="SAM" id="Phobius"/>
    </source>
</evidence>
<dbReference type="EMBL" id="JBHOMY010000099">
    <property type="protein sequence ID" value="MFC1459367.1"/>
    <property type="molecule type" value="Genomic_DNA"/>
</dbReference>
<keyword evidence="1" id="KW-0812">Transmembrane</keyword>
<keyword evidence="1" id="KW-0472">Membrane</keyword>
<sequence>MRKIATLAAVGVLALGAFSTSDAEARQGRRTAAIAAGVVGLAAGAAIAGAASQAYAAPAYGYGAPAYGYGAPAYGYAAPVTSYRYSYDDGYYAQPAYRERRVVRYYEEPRRVRTRRVVRSYDYGYAPVSTRTVTYSYGSPYYGSGYYGGW</sequence>
<accession>A0ABV6YDL1</accession>
<keyword evidence="4" id="KW-1185">Reference proteome</keyword>
<feature type="transmembrane region" description="Helical" evidence="1">
    <location>
        <begin position="33"/>
        <end position="51"/>
    </location>
</feature>
<feature type="signal peptide" evidence="2">
    <location>
        <begin position="1"/>
        <end position="23"/>
    </location>
</feature>
<evidence type="ECO:0000313" key="4">
    <source>
        <dbReference type="Proteomes" id="UP001593940"/>
    </source>
</evidence>
<feature type="chain" id="PRO_5045258413" evidence="2">
    <location>
        <begin position="24"/>
        <end position="150"/>
    </location>
</feature>
<reference evidence="3 4" key="1">
    <citation type="submission" date="2024-09" db="EMBL/GenBank/DDBJ databases">
        <title>Nodulacao em especies de Leguminosae Basais da Amazonia e Caracterizacao dos Rizobios e Bacterias Associadas aos Nodulos.</title>
        <authorList>
            <person name="Jambeiro I.C.A."/>
            <person name="Lopes I.S."/>
            <person name="Aguiar E.R.G.R."/>
            <person name="Santos A.F.J."/>
            <person name="Dos Santos J.M.F."/>
            <person name="Gross E."/>
        </authorList>
    </citation>
    <scope>NUCLEOTIDE SEQUENCE [LARGE SCALE GENOMIC DNA]</scope>
    <source>
        <strain evidence="3 4">BRUESC1165</strain>
    </source>
</reference>
<proteinExistence type="predicted"/>
<dbReference type="Proteomes" id="UP001593940">
    <property type="component" value="Unassembled WGS sequence"/>
</dbReference>
<dbReference type="RefSeq" id="WP_377031039.1">
    <property type="nucleotide sequence ID" value="NZ_JBHOMY010000099.1"/>
</dbReference>
<protein>
    <submittedName>
        <fullName evidence="3">Uncharacterized protein</fullName>
    </submittedName>
</protein>
<organism evidence="3 4">
    <name type="scientific">Microvirga arabica</name>
    <dbReference type="NCBI Taxonomy" id="1128671"/>
    <lineage>
        <taxon>Bacteria</taxon>
        <taxon>Pseudomonadati</taxon>
        <taxon>Pseudomonadota</taxon>
        <taxon>Alphaproteobacteria</taxon>
        <taxon>Hyphomicrobiales</taxon>
        <taxon>Methylobacteriaceae</taxon>
        <taxon>Microvirga</taxon>
    </lineage>
</organism>
<evidence type="ECO:0000313" key="3">
    <source>
        <dbReference type="EMBL" id="MFC1459367.1"/>
    </source>
</evidence>